<comment type="caution">
    <text evidence="1">The sequence shown here is derived from an EMBL/GenBank/DDBJ whole genome shotgun (WGS) entry which is preliminary data.</text>
</comment>
<dbReference type="RefSeq" id="WP_170150568.1">
    <property type="nucleotide sequence ID" value="NZ_RAPQ01000008.1"/>
</dbReference>
<dbReference type="Proteomes" id="UP000284531">
    <property type="component" value="Unassembled WGS sequence"/>
</dbReference>
<name>A0A419X7V7_9BACT</name>
<proteinExistence type="predicted"/>
<protein>
    <submittedName>
        <fullName evidence="1">Uncharacterized protein</fullName>
    </submittedName>
</protein>
<reference evidence="1 2" key="1">
    <citation type="submission" date="2018-09" db="EMBL/GenBank/DDBJ databases">
        <title>Genomic Encyclopedia of Archaeal and Bacterial Type Strains, Phase II (KMG-II): from individual species to whole genera.</title>
        <authorList>
            <person name="Goeker M."/>
        </authorList>
    </citation>
    <scope>NUCLEOTIDE SEQUENCE [LARGE SCALE GENOMIC DNA]</scope>
    <source>
        <strain evidence="1 2">DSM 21950</strain>
    </source>
</reference>
<sequence>MAMFLKILLLAVFLLFLAFIGFGIKLLFDKNAKFTGGGCSSCACNDDEADTCETN</sequence>
<evidence type="ECO:0000313" key="2">
    <source>
        <dbReference type="Proteomes" id="UP000284531"/>
    </source>
</evidence>
<gene>
    <name evidence="1" type="ORF">BXY64_0837</name>
</gene>
<evidence type="ECO:0000313" key="1">
    <source>
        <dbReference type="EMBL" id="RKE03827.1"/>
    </source>
</evidence>
<dbReference type="EMBL" id="RAPQ01000008">
    <property type="protein sequence ID" value="RKE03827.1"/>
    <property type="molecule type" value="Genomic_DNA"/>
</dbReference>
<accession>A0A419X7V7</accession>
<organism evidence="1 2">
    <name type="scientific">Marinifilum flexuosum</name>
    <dbReference type="NCBI Taxonomy" id="1117708"/>
    <lineage>
        <taxon>Bacteria</taxon>
        <taxon>Pseudomonadati</taxon>
        <taxon>Bacteroidota</taxon>
        <taxon>Bacteroidia</taxon>
        <taxon>Marinilabiliales</taxon>
        <taxon>Marinifilaceae</taxon>
    </lineage>
</organism>
<dbReference type="AlphaFoldDB" id="A0A419X7V7"/>
<keyword evidence="2" id="KW-1185">Reference proteome</keyword>